<dbReference type="GO" id="GO:0051045">
    <property type="term" value="P:negative regulation of membrane protein ectodomain proteolysis"/>
    <property type="evidence" value="ECO:0007669"/>
    <property type="project" value="TreeGrafter"/>
</dbReference>
<gene>
    <name evidence="5" type="ORF">MGAL_10B039582</name>
</gene>
<evidence type="ECO:0000313" key="5">
    <source>
        <dbReference type="EMBL" id="VDI78181.1"/>
    </source>
</evidence>
<dbReference type="EMBL" id="UYJE01009947">
    <property type="protein sequence ID" value="VDI78181.1"/>
    <property type="molecule type" value="Genomic_DNA"/>
</dbReference>
<accession>A0A8B6HEW0</accession>
<evidence type="ECO:0000256" key="3">
    <source>
        <dbReference type="PIRSR" id="PIRSR601820-1"/>
    </source>
</evidence>
<dbReference type="PANTHER" id="PTHR11844:SF33">
    <property type="entry name" value="TISSUE INHIBITOR OF METALLOPROTEINASE"/>
    <property type="match status" value="1"/>
</dbReference>
<evidence type="ECO:0000256" key="2">
    <source>
        <dbReference type="ARBA" id="ARBA00022525"/>
    </source>
</evidence>
<comment type="caution">
    <text evidence="5">The sequence shown here is derived from an EMBL/GenBank/DDBJ whole genome shotgun (WGS) entry which is preliminary data.</text>
</comment>
<dbReference type="Gene3D" id="2.40.50.120">
    <property type="match status" value="1"/>
</dbReference>
<dbReference type="SUPFAM" id="SSF50242">
    <property type="entry name" value="TIMP-like"/>
    <property type="match status" value="1"/>
</dbReference>
<sequence>MMRTLSLFLLFLTIDGGYCCSCYPNHSQTAFCGSEVVIRGKAINRYRSPLKDLPINNEAFPGMFDNVIYGVEVIEVFKIDPWQGLTKKIDTCYYMDEFPGYDTTCLWKFGRCSQGESGACNWDVEQNNSCRNSTRN</sequence>
<dbReference type="OrthoDB" id="6041373at2759"/>
<dbReference type="Pfam" id="PF00965">
    <property type="entry name" value="TIMP"/>
    <property type="match status" value="1"/>
</dbReference>
<dbReference type="Proteomes" id="UP000596742">
    <property type="component" value="Unassembled WGS sequence"/>
</dbReference>
<dbReference type="InterPro" id="IPR001820">
    <property type="entry name" value="TIMP"/>
</dbReference>
<feature type="signal peptide" evidence="4">
    <location>
        <begin position="1"/>
        <end position="19"/>
    </location>
</feature>
<feature type="chain" id="PRO_5032893770" evidence="4">
    <location>
        <begin position="20"/>
        <end position="136"/>
    </location>
</feature>
<dbReference type="GO" id="GO:0002020">
    <property type="term" value="F:protease binding"/>
    <property type="evidence" value="ECO:0007669"/>
    <property type="project" value="TreeGrafter"/>
</dbReference>
<name>A0A8B6HEW0_MYTGA</name>
<keyword evidence="6" id="KW-1185">Reference proteome</keyword>
<feature type="binding site" evidence="3">
    <location>
        <position position="20"/>
    </location>
    <ligand>
        <name>Zn(2+)</name>
        <dbReference type="ChEBI" id="CHEBI:29105"/>
        <note>ligand shared with metalloproteinase partner</note>
    </ligand>
</feature>
<keyword evidence="3" id="KW-0862">Zinc</keyword>
<organism evidence="5 6">
    <name type="scientific">Mytilus galloprovincialis</name>
    <name type="common">Mediterranean mussel</name>
    <dbReference type="NCBI Taxonomy" id="29158"/>
    <lineage>
        <taxon>Eukaryota</taxon>
        <taxon>Metazoa</taxon>
        <taxon>Spiralia</taxon>
        <taxon>Lophotrochozoa</taxon>
        <taxon>Mollusca</taxon>
        <taxon>Bivalvia</taxon>
        <taxon>Autobranchia</taxon>
        <taxon>Pteriomorphia</taxon>
        <taxon>Mytilida</taxon>
        <taxon>Mytiloidea</taxon>
        <taxon>Mytilidae</taxon>
        <taxon>Mytilinae</taxon>
        <taxon>Mytilus</taxon>
    </lineage>
</organism>
<comment type="subcellular location">
    <subcellularLocation>
        <location evidence="1">Secreted</location>
    </subcellularLocation>
</comment>
<dbReference type="AlphaFoldDB" id="A0A8B6HEW0"/>
<dbReference type="GO" id="GO:0046872">
    <property type="term" value="F:metal ion binding"/>
    <property type="evidence" value="ECO:0007669"/>
    <property type="project" value="UniProtKB-KW"/>
</dbReference>
<keyword evidence="2" id="KW-0964">Secreted</keyword>
<dbReference type="InterPro" id="IPR008993">
    <property type="entry name" value="TIMP-like_OB-fold"/>
</dbReference>
<keyword evidence="3" id="KW-0479">Metal-binding</keyword>
<proteinExistence type="predicted"/>
<dbReference type="GO" id="GO:0008191">
    <property type="term" value="F:metalloendopeptidase inhibitor activity"/>
    <property type="evidence" value="ECO:0007669"/>
    <property type="project" value="InterPro"/>
</dbReference>
<dbReference type="GO" id="GO:0005615">
    <property type="term" value="C:extracellular space"/>
    <property type="evidence" value="ECO:0007669"/>
    <property type="project" value="TreeGrafter"/>
</dbReference>
<dbReference type="GO" id="GO:0031012">
    <property type="term" value="C:extracellular matrix"/>
    <property type="evidence" value="ECO:0007669"/>
    <property type="project" value="TreeGrafter"/>
</dbReference>
<dbReference type="PANTHER" id="PTHR11844">
    <property type="entry name" value="METALLOPROTEASE INHIBITOR"/>
    <property type="match status" value="1"/>
</dbReference>
<protein>
    <submittedName>
        <fullName evidence="5">Uncharacterized protein</fullName>
    </submittedName>
</protein>
<keyword evidence="4" id="KW-0732">Signal</keyword>
<evidence type="ECO:0000256" key="4">
    <source>
        <dbReference type="SAM" id="SignalP"/>
    </source>
</evidence>
<evidence type="ECO:0000313" key="6">
    <source>
        <dbReference type="Proteomes" id="UP000596742"/>
    </source>
</evidence>
<evidence type="ECO:0000256" key="1">
    <source>
        <dbReference type="ARBA" id="ARBA00004613"/>
    </source>
</evidence>
<reference evidence="5" key="1">
    <citation type="submission" date="2018-11" db="EMBL/GenBank/DDBJ databases">
        <authorList>
            <person name="Alioto T."/>
            <person name="Alioto T."/>
        </authorList>
    </citation>
    <scope>NUCLEOTIDE SEQUENCE</scope>
</reference>